<dbReference type="EMBL" id="QHHQ01000005">
    <property type="protein sequence ID" value="RAH99146.1"/>
    <property type="molecule type" value="Genomic_DNA"/>
</dbReference>
<dbReference type="RefSeq" id="WP_111349180.1">
    <property type="nucleotide sequence ID" value="NZ_QHHQ01000005.1"/>
</dbReference>
<dbReference type="SUPFAM" id="SSF89796">
    <property type="entry name" value="CoA-transferase family III (CaiB/BaiF)"/>
    <property type="match status" value="1"/>
</dbReference>
<sequence length="375" mass="39942">MSAAGPLAGLKVVEAGLVIAGPFCGSLLADQGAQVIKVERPDSGDPVRQMGPAPSGVPLWWGVAARDKHCVGLDLKDPAERERFLTLIEEADVFVENYRPGVLERLGLGFDVLSARNPRLVVMSVSGFGQSGPYGKRPGFGKIAECFSGLLPVTGAPEETPLFVGFSLADTTAGLMGAMAINMALWHRDCAGGRAVHIDVALYEPLLRMMETQFALMAATGEPPRRRGTNDPYGWGAPGVPERWFVPVAMRDGAEAFVLVDGDSRPRIRTLTGGDTDEALQAWAATVDADEAAEQLRRHGIEAGRVHDGLSMAGDAYFRARGDVIAAPRPEFSAMAVPGRVPRRSDRGAERAFRPAAIGEDDAMLPAGRQSETIS</sequence>
<dbReference type="OrthoDB" id="7208981at2"/>
<gene>
    <name evidence="3" type="ORF">DLJ53_21600</name>
</gene>
<dbReference type="GO" id="GO:0016740">
    <property type="term" value="F:transferase activity"/>
    <property type="evidence" value="ECO:0007669"/>
    <property type="project" value="UniProtKB-KW"/>
</dbReference>
<name>A0A8B2NU17_9HYPH</name>
<evidence type="ECO:0000313" key="4">
    <source>
        <dbReference type="Proteomes" id="UP000249590"/>
    </source>
</evidence>
<dbReference type="Proteomes" id="UP000249590">
    <property type="component" value="Unassembled WGS sequence"/>
</dbReference>
<feature type="compositionally biased region" description="Basic and acidic residues" evidence="2">
    <location>
        <begin position="343"/>
        <end position="353"/>
    </location>
</feature>
<dbReference type="Pfam" id="PF02515">
    <property type="entry name" value="CoA_transf_3"/>
    <property type="match status" value="1"/>
</dbReference>
<evidence type="ECO:0000256" key="2">
    <source>
        <dbReference type="SAM" id="MobiDB-lite"/>
    </source>
</evidence>
<dbReference type="Gene3D" id="3.40.50.10540">
    <property type="entry name" value="Crotonobetainyl-coa:carnitine coa-transferase, domain 1"/>
    <property type="match status" value="1"/>
</dbReference>
<dbReference type="InterPro" id="IPR023606">
    <property type="entry name" value="CoA-Trfase_III_dom_1_sf"/>
</dbReference>
<reference evidence="3 4" key="1">
    <citation type="submission" date="2018-05" db="EMBL/GenBank/DDBJ databases">
        <title>Acuticoccus sediminis sp. nov., isolated from deep-sea sediment of Indian Ocean.</title>
        <authorList>
            <person name="Liu X."/>
            <person name="Lai Q."/>
            <person name="Du Y."/>
            <person name="Sun F."/>
            <person name="Zhang X."/>
            <person name="Wang S."/>
            <person name="Shao Z."/>
        </authorList>
    </citation>
    <scope>NUCLEOTIDE SEQUENCE [LARGE SCALE GENOMIC DNA]</scope>
    <source>
        <strain evidence="3 4">PTG4-2</strain>
    </source>
</reference>
<evidence type="ECO:0000313" key="3">
    <source>
        <dbReference type="EMBL" id="RAH99146.1"/>
    </source>
</evidence>
<dbReference type="AlphaFoldDB" id="A0A8B2NU17"/>
<comment type="caution">
    <text evidence="3">The sequence shown here is derived from an EMBL/GenBank/DDBJ whole genome shotgun (WGS) entry which is preliminary data.</text>
</comment>
<dbReference type="PANTHER" id="PTHR48228:SF6">
    <property type="entry name" value="L-CARNITINE COA-TRANSFERASE"/>
    <property type="match status" value="1"/>
</dbReference>
<keyword evidence="4" id="KW-1185">Reference proteome</keyword>
<dbReference type="InterPro" id="IPR050509">
    <property type="entry name" value="CoA-transferase_III"/>
</dbReference>
<proteinExistence type="predicted"/>
<evidence type="ECO:0000256" key="1">
    <source>
        <dbReference type="ARBA" id="ARBA00022679"/>
    </source>
</evidence>
<organism evidence="3 4">
    <name type="scientific">Acuticoccus sediminis</name>
    <dbReference type="NCBI Taxonomy" id="2184697"/>
    <lineage>
        <taxon>Bacteria</taxon>
        <taxon>Pseudomonadati</taxon>
        <taxon>Pseudomonadota</taxon>
        <taxon>Alphaproteobacteria</taxon>
        <taxon>Hyphomicrobiales</taxon>
        <taxon>Amorphaceae</taxon>
        <taxon>Acuticoccus</taxon>
    </lineage>
</organism>
<dbReference type="Gene3D" id="3.30.1540.10">
    <property type="entry name" value="formyl-coa transferase, domain 3"/>
    <property type="match status" value="1"/>
</dbReference>
<protein>
    <submittedName>
        <fullName evidence="3">Formyl-CoA transferase</fullName>
    </submittedName>
</protein>
<dbReference type="InterPro" id="IPR044855">
    <property type="entry name" value="CoA-Trfase_III_dom3_sf"/>
</dbReference>
<dbReference type="PANTHER" id="PTHR48228">
    <property type="entry name" value="SUCCINYL-COA--D-CITRAMALATE COA-TRANSFERASE"/>
    <property type="match status" value="1"/>
</dbReference>
<dbReference type="InterPro" id="IPR003673">
    <property type="entry name" value="CoA-Trfase_fam_III"/>
</dbReference>
<accession>A0A8B2NU17</accession>
<feature type="region of interest" description="Disordered" evidence="2">
    <location>
        <begin position="341"/>
        <end position="375"/>
    </location>
</feature>
<keyword evidence="1 3" id="KW-0808">Transferase</keyword>